<dbReference type="Pfam" id="PF07690">
    <property type="entry name" value="MFS_1"/>
    <property type="match status" value="2"/>
</dbReference>
<keyword evidence="2" id="KW-0813">Transport</keyword>
<dbReference type="Proteomes" id="UP000092461">
    <property type="component" value="Unassembled WGS sequence"/>
</dbReference>
<dbReference type="FunFam" id="1.20.1250.20:FF:000003">
    <property type="entry name" value="Solute carrier family 17 member 3"/>
    <property type="match status" value="1"/>
</dbReference>
<keyword evidence="5 7" id="KW-1133">Transmembrane helix</keyword>
<organism evidence="9 10">
    <name type="scientific">Lutzomyia longipalpis</name>
    <name type="common">Sand fly</name>
    <dbReference type="NCBI Taxonomy" id="7200"/>
    <lineage>
        <taxon>Eukaryota</taxon>
        <taxon>Metazoa</taxon>
        <taxon>Ecdysozoa</taxon>
        <taxon>Arthropoda</taxon>
        <taxon>Hexapoda</taxon>
        <taxon>Insecta</taxon>
        <taxon>Pterygota</taxon>
        <taxon>Neoptera</taxon>
        <taxon>Endopterygota</taxon>
        <taxon>Diptera</taxon>
        <taxon>Nematocera</taxon>
        <taxon>Psychodoidea</taxon>
        <taxon>Psychodidae</taxon>
        <taxon>Lutzomyia</taxon>
        <taxon>Lutzomyia</taxon>
    </lineage>
</organism>
<dbReference type="VEuPathDB" id="VectorBase:LLOJ007970"/>
<comment type="subcellular location">
    <subcellularLocation>
        <location evidence="1">Membrane</location>
        <topology evidence="1">Multi-pass membrane protein</topology>
    </subcellularLocation>
</comment>
<dbReference type="GO" id="GO:0006820">
    <property type="term" value="P:monoatomic anion transport"/>
    <property type="evidence" value="ECO:0007669"/>
    <property type="project" value="TreeGrafter"/>
</dbReference>
<dbReference type="VEuPathDB" id="VectorBase:LLONM1_000688"/>
<evidence type="ECO:0000256" key="4">
    <source>
        <dbReference type="ARBA" id="ARBA00022847"/>
    </source>
</evidence>
<dbReference type="PANTHER" id="PTHR11662">
    <property type="entry name" value="SOLUTE CARRIER FAMILY 17"/>
    <property type="match status" value="1"/>
</dbReference>
<dbReference type="InterPro" id="IPR011701">
    <property type="entry name" value="MFS"/>
</dbReference>
<feature type="transmembrane region" description="Helical" evidence="7">
    <location>
        <begin position="183"/>
        <end position="202"/>
    </location>
</feature>
<name>A0A1B0CSX1_LUTLO</name>
<evidence type="ECO:0000256" key="3">
    <source>
        <dbReference type="ARBA" id="ARBA00022692"/>
    </source>
</evidence>
<feature type="transmembrane region" description="Helical" evidence="7">
    <location>
        <begin position="7"/>
        <end position="27"/>
    </location>
</feature>
<feature type="transmembrane region" description="Helical" evidence="7">
    <location>
        <begin position="33"/>
        <end position="51"/>
    </location>
</feature>
<keyword evidence="6 7" id="KW-0472">Membrane</keyword>
<dbReference type="EMBL" id="AJWK01026739">
    <property type="status" value="NOT_ANNOTATED_CDS"/>
    <property type="molecule type" value="Genomic_DNA"/>
</dbReference>
<dbReference type="GO" id="GO:0015293">
    <property type="term" value="F:symporter activity"/>
    <property type="evidence" value="ECO:0007669"/>
    <property type="project" value="UniProtKB-KW"/>
</dbReference>
<keyword evidence="10" id="KW-1185">Reference proteome</keyword>
<evidence type="ECO:0000259" key="8">
    <source>
        <dbReference type="PROSITE" id="PS50850"/>
    </source>
</evidence>
<dbReference type="PANTHER" id="PTHR11662:SF399">
    <property type="entry name" value="FI19708P1-RELATED"/>
    <property type="match status" value="1"/>
</dbReference>
<protein>
    <recommendedName>
        <fullName evidence="8">Major facilitator superfamily (MFS) profile domain-containing protein</fullName>
    </recommendedName>
</protein>
<feature type="transmembrane region" description="Helical" evidence="7">
    <location>
        <begin position="148"/>
        <end position="171"/>
    </location>
</feature>
<evidence type="ECO:0000256" key="5">
    <source>
        <dbReference type="ARBA" id="ARBA00022989"/>
    </source>
</evidence>
<evidence type="ECO:0000313" key="9">
    <source>
        <dbReference type="EnsemblMetazoa" id="LLOJ007970-PA"/>
    </source>
</evidence>
<evidence type="ECO:0000256" key="6">
    <source>
        <dbReference type="ARBA" id="ARBA00023136"/>
    </source>
</evidence>
<dbReference type="GO" id="GO:0016020">
    <property type="term" value="C:membrane"/>
    <property type="evidence" value="ECO:0007669"/>
    <property type="project" value="UniProtKB-SubCell"/>
</dbReference>
<evidence type="ECO:0000256" key="2">
    <source>
        <dbReference type="ARBA" id="ARBA00022448"/>
    </source>
</evidence>
<keyword evidence="4" id="KW-0769">Symport</keyword>
<dbReference type="PROSITE" id="PS50850">
    <property type="entry name" value="MFS"/>
    <property type="match status" value="1"/>
</dbReference>
<feature type="transmembrane region" description="Helical" evidence="7">
    <location>
        <begin position="460"/>
        <end position="485"/>
    </location>
</feature>
<evidence type="ECO:0000313" key="10">
    <source>
        <dbReference type="Proteomes" id="UP000092461"/>
    </source>
</evidence>
<feature type="transmembrane region" description="Helical" evidence="7">
    <location>
        <begin position="367"/>
        <end position="386"/>
    </location>
</feature>
<feature type="transmembrane region" description="Helical" evidence="7">
    <location>
        <begin position="328"/>
        <end position="347"/>
    </location>
</feature>
<dbReference type="AlphaFoldDB" id="A0A1B0CSX1"/>
<dbReference type="InterPro" id="IPR036259">
    <property type="entry name" value="MFS_trans_sf"/>
</dbReference>
<dbReference type="EnsemblMetazoa" id="LLOJ007970-RA">
    <property type="protein sequence ID" value="LLOJ007970-PA"/>
    <property type="gene ID" value="LLOJ007970"/>
</dbReference>
<sequence>MMGIIQNGCQLGACISFLLSGYFVQYFGWESVFYIFGGFGSLWFLLWMIYIKRNPAADPRISTQEKAYIEANIELKTNHQNSHTPWKKILTSRAVWAQYFPSACDAWISFTYITQIPSYLKDVLSYDIGTTGLLTAHKSPRLSPNYSAVIMGLSNTIATIPGIVAPTLSGFIVRNGTLNEWKVVFYISAGICIIGMTVFTLFGEGEVQEWAKGVVFPSIQDIYANWAPKYERTSMMGIIQNGCQLGACISFLLSGYFVQYFGWESVFYIFGGFGTLWFLLWMIYIKRNPAADPRISTQEKAYIEANIELKTNHQNSHTPWKKILTSRAVWAQYFPSACDAWTSFTYITQIPSYLKDVLSYDIGTTGLLTAAPYMLYIITTPLFGLLSDWLRSRKILTTKSVRKLNTIIGFSLCALCLVIMCNSTNVATVLSCLIIAIGATGLTKISYFTNPQDLAPNYSAVIMGLSNTIATIPGIVAPTLSGFIVRNGTLNEWKIVFYISAGICIIGMT</sequence>
<dbReference type="InterPro" id="IPR020846">
    <property type="entry name" value="MFS_dom"/>
</dbReference>
<dbReference type="Gene3D" id="1.20.1250.20">
    <property type="entry name" value="MFS general substrate transporter like domains"/>
    <property type="match status" value="2"/>
</dbReference>
<accession>A0A1B0CSX1</accession>
<dbReference type="InterPro" id="IPR050382">
    <property type="entry name" value="MFS_Na/Anion_cotransporter"/>
</dbReference>
<keyword evidence="3 7" id="KW-0812">Transmembrane</keyword>
<feature type="transmembrane region" description="Helical" evidence="7">
    <location>
        <begin position="265"/>
        <end position="285"/>
    </location>
</feature>
<feature type="domain" description="Major facilitator superfamily (MFS) profile" evidence="8">
    <location>
        <begin position="91"/>
        <end position="509"/>
    </location>
</feature>
<dbReference type="SUPFAM" id="SSF103473">
    <property type="entry name" value="MFS general substrate transporter"/>
    <property type="match status" value="2"/>
</dbReference>
<feature type="transmembrane region" description="Helical" evidence="7">
    <location>
        <begin position="407"/>
        <end position="440"/>
    </location>
</feature>
<dbReference type="EMBL" id="AJWK01026738">
    <property type="status" value="NOT_ANNOTATED_CDS"/>
    <property type="molecule type" value="Genomic_DNA"/>
</dbReference>
<evidence type="ECO:0000256" key="1">
    <source>
        <dbReference type="ARBA" id="ARBA00004141"/>
    </source>
</evidence>
<proteinExistence type="predicted"/>
<reference evidence="9" key="1">
    <citation type="submission" date="2020-05" db="UniProtKB">
        <authorList>
            <consortium name="EnsemblMetazoa"/>
        </authorList>
    </citation>
    <scope>IDENTIFICATION</scope>
    <source>
        <strain evidence="9">Jacobina</strain>
    </source>
</reference>
<feature type="transmembrane region" description="Helical" evidence="7">
    <location>
        <begin position="238"/>
        <end position="259"/>
    </location>
</feature>
<evidence type="ECO:0000256" key="7">
    <source>
        <dbReference type="SAM" id="Phobius"/>
    </source>
</evidence>